<dbReference type="RefSeq" id="WP_012966429.1">
    <property type="nucleotide sequence ID" value="NC_013849.1"/>
</dbReference>
<comment type="similarity">
    <text evidence="1">Belongs to the UPF0280 family.</text>
</comment>
<reference evidence="3" key="1">
    <citation type="submission" date="2010-02" db="EMBL/GenBank/DDBJ databases">
        <title>Complete sequence of Ferroglobus placidus DSM 10642.</title>
        <authorList>
            <consortium name="US DOE Joint Genome Institute"/>
            <person name="Lucas S."/>
            <person name="Copeland A."/>
            <person name="Lapidus A."/>
            <person name="Cheng J.-F."/>
            <person name="Bruce D."/>
            <person name="Goodwin L."/>
            <person name="Pitluck S."/>
            <person name="Saunders E."/>
            <person name="Brettin T."/>
            <person name="Detter J.C."/>
            <person name="Han C."/>
            <person name="Tapia R."/>
            <person name="Larimer F."/>
            <person name="Land M."/>
            <person name="Hauser L."/>
            <person name="Kyrpides N."/>
            <person name="Ivanova N."/>
            <person name="Holmes D."/>
            <person name="Lovley D."/>
            <person name="Kyrpides N."/>
            <person name="Anderson I.J."/>
            <person name="Woyke T."/>
        </authorList>
    </citation>
    <scope>NUCLEOTIDE SEQUENCE [LARGE SCALE GENOMIC DNA]</scope>
    <source>
        <strain evidence="3">DSM 10642 / AEDII12DO</strain>
    </source>
</reference>
<proteinExistence type="inferred from homology"/>
<gene>
    <name evidence="2" type="ordered locus">Ferp_1953</name>
</gene>
<dbReference type="SUPFAM" id="SSF143631">
    <property type="entry name" value="ApbE-like"/>
    <property type="match status" value="1"/>
</dbReference>
<dbReference type="InterPro" id="IPR003374">
    <property type="entry name" value="ApbE-like_sf"/>
</dbReference>
<dbReference type="STRING" id="589924.Ferp_1953"/>
<dbReference type="HAMAP" id="MF_01079">
    <property type="entry name" value="UPF0280"/>
    <property type="match status" value="1"/>
</dbReference>
<dbReference type="AlphaFoldDB" id="D3S027"/>
<dbReference type="PaxDb" id="589924-Ferp_1953"/>
<dbReference type="PIRSF" id="PIRSF006421">
    <property type="entry name" value="UCP006421"/>
    <property type="match status" value="1"/>
</dbReference>
<evidence type="ECO:0000256" key="1">
    <source>
        <dbReference type="HAMAP-Rule" id="MF_01079"/>
    </source>
</evidence>
<evidence type="ECO:0000313" key="3">
    <source>
        <dbReference type="Proteomes" id="UP000002613"/>
    </source>
</evidence>
<dbReference type="HOGENOM" id="CLU_074757_0_0_2"/>
<organism evidence="2 3">
    <name type="scientific">Ferroglobus placidus (strain DSM 10642 / AEDII12DO)</name>
    <dbReference type="NCBI Taxonomy" id="589924"/>
    <lineage>
        <taxon>Archaea</taxon>
        <taxon>Methanobacteriati</taxon>
        <taxon>Methanobacteriota</taxon>
        <taxon>Archaeoglobi</taxon>
        <taxon>Archaeoglobales</taxon>
        <taxon>Archaeoglobaceae</taxon>
        <taxon>Ferroglobus</taxon>
    </lineage>
</organism>
<dbReference type="OrthoDB" id="50299at2157"/>
<dbReference type="EMBL" id="CP001899">
    <property type="protein sequence ID" value="ADC66090.1"/>
    <property type="molecule type" value="Genomic_DNA"/>
</dbReference>
<accession>D3S027</accession>
<evidence type="ECO:0000313" key="2">
    <source>
        <dbReference type="EMBL" id="ADC66090.1"/>
    </source>
</evidence>
<dbReference type="GeneID" id="8779484"/>
<dbReference type="NCBIfam" id="NF003324">
    <property type="entry name" value="PRK04334.1-4"/>
    <property type="match status" value="1"/>
</dbReference>
<name>D3S027_FERPA</name>
<protein>
    <recommendedName>
        <fullName evidence="1">UPF0280 protein Ferp_1953</fullName>
    </recommendedName>
</protein>
<dbReference type="InterPro" id="IPR007183">
    <property type="entry name" value="UPF0280"/>
</dbReference>
<dbReference type="KEGG" id="fpl:Ferp_1953"/>
<keyword evidence="3" id="KW-1185">Reference proteome</keyword>
<keyword evidence="2" id="KW-0449">Lipoprotein</keyword>
<reference evidence="2 3" key="2">
    <citation type="journal article" date="2011" name="Stand. Genomic Sci.">
        <title>Complete genome sequence of Ferroglobus placidus AEDII12DO.</title>
        <authorList>
            <person name="Anderson I."/>
            <person name="Risso C."/>
            <person name="Holmes D."/>
            <person name="Lucas S."/>
            <person name="Copeland A."/>
            <person name="Lapidus A."/>
            <person name="Cheng J.F."/>
            <person name="Bruce D."/>
            <person name="Goodwin L."/>
            <person name="Pitluck S."/>
            <person name="Saunders E."/>
            <person name="Brettin T."/>
            <person name="Detter J.C."/>
            <person name="Han C."/>
            <person name="Tapia R."/>
            <person name="Larimer F."/>
            <person name="Land M."/>
            <person name="Hauser L."/>
            <person name="Woyke T."/>
            <person name="Lovley D."/>
            <person name="Kyrpides N."/>
            <person name="Ivanova N."/>
        </authorList>
    </citation>
    <scope>NUCLEOTIDE SEQUENCE [LARGE SCALE GENOMIC DNA]</scope>
    <source>
        <strain evidence="3">DSM 10642 / AEDII12DO</strain>
    </source>
</reference>
<sequence length="230" mass="25166">MRRFRFRYKETIATILAESEEVFKKAVELMLYAREKIEEKISRDPFFSITYSPYDCSEEIVERMCRASKLAGVGPMAAVAGTIAGYAVEKVEADFVVVDNGGDIALKTDRELLVGIYPTNLAFKIEPTDFLAICTSSGKIGHSVSFGYADAATVIAKDASVADAFATALGNIVGEKDGKKEIEEKIEEFWKKAKSYVEGLLVVKDEVVAFAGKIPELVVAKIDPDVITKG</sequence>
<dbReference type="Gene3D" id="3.10.520.10">
    <property type="entry name" value="ApbE-like domains"/>
    <property type="match status" value="1"/>
</dbReference>
<dbReference type="Proteomes" id="UP000002613">
    <property type="component" value="Chromosome"/>
</dbReference>
<dbReference type="InterPro" id="IPR037456">
    <property type="entry name" value="MA1715-like"/>
</dbReference>
<dbReference type="eggNOG" id="arCOG04376">
    <property type="taxonomic scope" value="Archaea"/>
</dbReference>